<proteinExistence type="predicted"/>
<accession>K5VD62</accession>
<evidence type="ECO:0000313" key="2">
    <source>
        <dbReference type="EMBL" id="EKM60901.1"/>
    </source>
</evidence>
<dbReference type="SUPFAM" id="SSF50494">
    <property type="entry name" value="Trypsin-like serine proteases"/>
    <property type="match status" value="1"/>
</dbReference>
<feature type="compositionally biased region" description="Low complexity" evidence="1">
    <location>
        <begin position="8"/>
        <end position="22"/>
    </location>
</feature>
<feature type="region of interest" description="Disordered" evidence="1">
    <location>
        <begin position="1"/>
        <end position="22"/>
    </location>
</feature>
<dbReference type="STRING" id="650164.K5VD62"/>
<evidence type="ECO:0008006" key="4">
    <source>
        <dbReference type="Google" id="ProtNLM"/>
    </source>
</evidence>
<gene>
    <name evidence="2" type="ORF">PHACADRAFT_247123</name>
</gene>
<dbReference type="Proteomes" id="UP000008370">
    <property type="component" value="Unassembled WGS sequence"/>
</dbReference>
<dbReference type="GeneID" id="18913993"/>
<dbReference type="InParanoid" id="K5VD62"/>
<evidence type="ECO:0000256" key="1">
    <source>
        <dbReference type="SAM" id="MobiDB-lite"/>
    </source>
</evidence>
<sequence>MRRSPILSSVIDSGPSGSKSSILSGTYVLSQEPGKERPTFHSVNGALSSLPRPDLLVLSTSSGPASPMTNSLTVSPYPAHPGAAIRAHFVVDTEPSEPGWHPWIGGLWSKWVRGTILGYRDFAGREAKVRHYHLEGAVSVPKYLCWQPGTYDALSHLSFEPLPSPGSSGGPIVDEESGAVVGIVLGSRMDNRVEGMRGWGVPAEMIYEVRPDLVLRFML</sequence>
<reference evidence="2 3" key="1">
    <citation type="journal article" date="2012" name="BMC Genomics">
        <title>Comparative genomics of the white-rot fungi, Phanerochaete carnosa and P. chrysosporium, to elucidate the genetic basis of the distinct wood types they colonize.</title>
        <authorList>
            <person name="Suzuki H."/>
            <person name="MacDonald J."/>
            <person name="Syed K."/>
            <person name="Salamov A."/>
            <person name="Hori C."/>
            <person name="Aerts A."/>
            <person name="Henrissat B."/>
            <person name="Wiebenga A."/>
            <person name="vanKuyk P.A."/>
            <person name="Barry K."/>
            <person name="Lindquist E."/>
            <person name="LaButti K."/>
            <person name="Lapidus A."/>
            <person name="Lucas S."/>
            <person name="Coutinho P."/>
            <person name="Gong Y."/>
            <person name="Samejima M."/>
            <person name="Mahadevan R."/>
            <person name="Abou-Zaid M."/>
            <person name="de Vries R.P."/>
            <person name="Igarashi K."/>
            <person name="Yadav J.S."/>
            <person name="Grigoriev I.V."/>
            <person name="Master E.R."/>
        </authorList>
    </citation>
    <scope>NUCLEOTIDE SEQUENCE [LARGE SCALE GENOMIC DNA]</scope>
    <source>
        <strain evidence="2 3">HHB-10118-sp</strain>
    </source>
</reference>
<protein>
    <recommendedName>
        <fullName evidence="4">Serine protease</fullName>
    </recommendedName>
</protein>
<dbReference type="InterPro" id="IPR009003">
    <property type="entry name" value="Peptidase_S1_PA"/>
</dbReference>
<organism evidence="2 3">
    <name type="scientific">Phanerochaete carnosa (strain HHB-10118-sp)</name>
    <name type="common">White-rot fungus</name>
    <name type="synonym">Peniophora carnosa</name>
    <dbReference type="NCBI Taxonomy" id="650164"/>
    <lineage>
        <taxon>Eukaryota</taxon>
        <taxon>Fungi</taxon>
        <taxon>Dikarya</taxon>
        <taxon>Basidiomycota</taxon>
        <taxon>Agaricomycotina</taxon>
        <taxon>Agaricomycetes</taxon>
        <taxon>Polyporales</taxon>
        <taxon>Phanerochaetaceae</taxon>
        <taxon>Phanerochaete</taxon>
    </lineage>
</organism>
<evidence type="ECO:0000313" key="3">
    <source>
        <dbReference type="Proteomes" id="UP000008370"/>
    </source>
</evidence>
<keyword evidence="3" id="KW-1185">Reference proteome</keyword>
<dbReference type="EMBL" id="JH930468">
    <property type="protein sequence ID" value="EKM60901.1"/>
    <property type="molecule type" value="Genomic_DNA"/>
</dbReference>
<name>K5VD62_PHACS</name>
<dbReference type="HOGENOM" id="CLU_049073_0_0_1"/>
<dbReference type="RefSeq" id="XP_007390343.1">
    <property type="nucleotide sequence ID" value="XM_007390281.1"/>
</dbReference>
<dbReference type="OrthoDB" id="10054765at2759"/>
<dbReference type="KEGG" id="pco:PHACADRAFT_247123"/>
<dbReference type="AlphaFoldDB" id="K5VD62"/>